<dbReference type="InterPro" id="IPR027107">
    <property type="entry name" value="Tuberin/Ral-act_asu"/>
</dbReference>
<keyword evidence="3" id="KW-0472">Membrane</keyword>
<keyword evidence="6" id="KW-1185">Reference proteome</keyword>
<feature type="region of interest" description="Disordered" evidence="2">
    <location>
        <begin position="1532"/>
        <end position="1645"/>
    </location>
</feature>
<feature type="region of interest" description="Disordered" evidence="2">
    <location>
        <begin position="1117"/>
        <end position="1179"/>
    </location>
</feature>
<feature type="compositionally biased region" description="Acidic residues" evidence="2">
    <location>
        <begin position="1542"/>
        <end position="1552"/>
    </location>
</feature>
<feature type="region of interest" description="Disordered" evidence="2">
    <location>
        <begin position="1285"/>
        <end position="1321"/>
    </location>
</feature>
<dbReference type="InterPro" id="IPR000331">
    <property type="entry name" value="Rap/Ran_GAP_dom"/>
</dbReference>
<sequence length="2556" mass="281887">MAARERENQLTRFKNFFRITKPGSVSSSRHDLPISPELERELRPETPVTQRCKALRDFGDQVLTSRLEPDAVQSLWELTKDLLVGNKLMEQRQCALAFYCRLIQGQYDRLGLMRAQFYRVIESHSEPEDISYRLEMLKLLTETGKNIQHFEKEIGPFLLDWIKPIHEAGLIDSLLELIVNLIKYNAASLEPKFLVGVVSYIFDMTCNKQETNTILLCLSVLDCFICYAIIPNESLTLFIIILCRMVNQEAYCQHSWKIMKNLFGTALGHATLLTMCNILNNPAFHQDDALLRGAIFHTNVGLWGISVVPILHCSPSLVLTSFWNALKSRHVIVTYEVILSMNRLIQKSGNELNEPTWDIICDIMTEISHNLAIHRLPSDHTVVTHFHETLNMVETLLQQGTLNADPEKVYGLIEHVSAERPEASVKQLIDYRASKISATRSEWLKQLCQFMDRFYRMKNSNVRIYAVQALERIMTANRAAYEDEILERIVIVHLGTVPMEKDPEVRKAVARTLIEFTIHCETKRCIELLEIVEKLLQRPYEENQVVRSEQEAEDIILLVDGLIRLFIVKLYRLPSLHAIRVYSMLIGLLEQHYQRPHVLANVTTIRYRIFSWMMKARANGSFHIGYPDPEDGNRVRFSHYLGIEGPYQHQSLQPQPYLSSQSTSQLNLTTTGGSEAGSKAMDRIPATNLTTISIKRGCQVIVLCLKEEKDWEVIQLVLTELPSVMQNKALIQGNDVDSLARTLYRMYTDKMQLEKLQVPANMVPKMSDYMELILPALSSLAMYHQHLDTNTQKNIIDALKQGLISRRPHECIRMLTILLLEMPEQLMPKMADLLLELSKMTGTKMVALPVLEFLSTLILVPSFRFGNFTMRTYMCVMAMSLPFTNPFRYDHYTVSLAHYVVAAWFIKCKLPMRHQLVKFIVQGLESYVHVPFQDGSRSFSQVNEDSSERKRSSSLTEQSSRRRDRIQQQAQQQKQSQQQQHQQQQQSGQRASGVGVSSSNASGSTASIAQSSAQLPSQKVYSISPLNDDMYRFHCELADTCVDFMVRHTFSPCSGISKRLPSAEFLLSGGQSMTWLVGHDLITITTSGCSGVTFRNGLCDRCHQYCQSAASTGGGDPGSAKLMAPYQHHHQQQHQQHHHHALLSKSNSSASTATTTTTVGGGQPLSPEPPFSVASSGKDSGLSGIGLGVDGFSAAGKTLYPADNGLPLTPASATTSNKRYTKASLQHSSANESDSTDLTTSSSTSSSTAATPYPTAPHSAHGPASGGGLSATGTIAASNRFFRQGSQEGYSSGSLEALSRRGSNPDSGEPTMGPGIGGIGTVGGDLQLQRTSSLVAPRAPTGLMATIGNRLILPQQLSSSMTGGSSSSSGIGFDKPIQPCACVCTGWAEVCVRRPTGFTSWITRIQSQVSHDILGGDVSLQDLTSLFSPSVGGGVIGSDYLTLGPGGQPSYSTDGMTPFGSSADIPSATMVDRIAAPVQPGFAAESELLQPSNAGSSELLNPAPTPAPVAPAVQHFRAKVSISDEVFEMVKKVESKKKPSVEEEQEQSEDEELRNVLAGGGEGTPSLSVGGSGPINIPGKQPTLASDDDSSNSDDDDDDDEEGSDENGRKIKYDGNDEVMFDDTDGRTRKPVRRVNSSPEMRTKWNSQFLSKAKESVGGPQDSTAIVTAAGGDPGGPTVTTVSGVLGQGTEGTVVEKKKSAYGKGVSCEAIPEEIAGSTPPPPTALRMQIEPQTTGAPPPPTVRGTVTAKHQAEFGATKSTAITTSLPESNTLEPMPASMVAPRKQHSADDATLATRSLADGGGASNEAINSLQSSTLVSNASTAMIAPIAMHPITQTSSSSALSLKLPMEKVTSKPPQSPVPLSPRLIARNTTNLKQSSSGTASPSFPAMGVGMGGMGSGIGSGLLGMGGGNDNDNLPRGRSKTISTVREHYTRDASKWSAANVSRMRNEHINRTVVSPSFVFLQLYHHGQFGSECPLLMDKDPEKAIALLDLIPPFEMHKIGVLYVGPGQAGNETEILKNRYGSLRYAEFLSSLGTLVAIKDAKEKNIFIDLESNGKDGAFTYIYQDDIVQLTFHVATLMPNKRQDPHCNEKKKHIGNDFVTIVYNESGEEYDLKTIRGQYNYACVIVEPIELNSNRVFIRSKDDIAQHVTRDTKIVSDHTAPLLARQMALHANLASLVAQSLKTKNSSPYASNWLERLRKIKNIRSRYGQHHDDQQKQQQQQQQQQLQQGGGSANDLSSAASNSNSGISYRVDDFSKYTWRHPGQYFVRFNRECVTFPMRSDNHSNRPVPIDRMLLLVVILLTTVVPLQGTMVYGRCPFLKAIRFEPYLIRPFEGKNGEILYFSNVRFEALSMKRQEIEEYYVSRYVIVLEHKDQCFQPFQLQIRGTEMMTSNNKARQAAITNINATILGLHEKDYLFAFSCVQIGHNKLEYVWIFGRAGRFSIGTEKVRKLFGHLLANMSTEVKDLRRSHHELPFCTSILWSAVIFGVGGVLVLLVLTAGIVCWKKHKQILQLRRQSCAECEYPSEELNMDERPGRDIASAKTIAIMSGAII</sequence>
<keyword evidence="3" id="KW-0812">Transmembrane</keyword>
<dbReference type="VEuPathDB" id="VectorBase:ACHR003364"/>
<keyword evidence="1" id="KW-0343">GTPase activation</keyword>
<feature type="compositionally biased region" description="Polar residues" evidence="2">
    <location>
        <begin position="1635"/>
        <end position="1645"/>
    </location>
</feature>
<dbReference type="GO" id="GO:0032007">
    <property type="term" value="P:negative regulation of TOR signaling"/>
    <property type="evidence" value="ECO:0007669"/>
    <property type="project" value="InterPro"/>
</dbReference>
<dbReference type="GO" id="GO:0051726">
    <property type="term" value="P:regulation of cell cycle"/>
    <property type="evidence" value="ECO:0007669"/>
    <property type="project" value="TreeGrafter"/>
</dbReference>
<evidence type="ECO:0000313" key="6">
    <source>
        <dbReference type="Proteomes" id="UP000075881"/>
    </source>
</evidence>
<evidence type="ECO:0000259" key="4">
    <source>
        <dbReference type="PROSITE" id="PS50085"/>
    </source>
</evidence>
<dbReference type="PROSITE" id="PS50085">
    <property type="entry name" value="RAPGAP"/>
    <property type="match status" value="1"/>
</dbReference>
<feature type="domain" description="Rap-GAP" evidence="4">
    <location>
        <begin position="1989"/>
        <end position="2215"/>
    </location>
</feature>
<feature type="compositionally biased region" description="Polar residues" evidence="2">
    <location>
        <begin position="1211"/>
        <end position="1232"/>
    </location>
</feature>
<feature type="region of interest" description="Disordered" evidence="2">
    <location>
        <begin position="2210"/>
        <end position="2248"/>
    </location>
</feature>
<feature type="compositionally biased region" description="Polar residues" evidence="2">
    <location>
        <begin position="1285"/>
        <end position="1294"/>
    </location>
</feature>
<dbReference type="EnsemblMetazoa" id="ACHR003364-RA">
    <property type="protein sequence ID" value="ACHR003364-PA"/>
    <property type="gene ID" value="ACHR003364"/>
</dbReference>
<dbReference type="InterPro" id="IPR024584">
    <property type="entry name" value="Tuberin_N"/>
</dbReference>
<dbReference type="InterPro" id="IPR018515">
    <property type="entry name" value="Tuberin-type_domain"/>
</dbReference>
<organism evidence="5 6">
    <name type="scientific">Anopheles christyi</name>
    <dbReference type="NCBI Taxonomy" id="43041"/>
    <lineage>
        <taxon>Eukaryota</taxon>
        <taxon>Metazoa</taxon>
        <taxon>Ecdysozoa</taxon>
        <taxon>Arthropoda</taxon>
        <taxon>Hexapoda</taxon>
        <taxon>Insecta</taxon>
        <taxon>Pterygota</taxon>
        <taxon>Neoptera</taxon>
        <taxon>Endopterygota</taxon>
        <taxon>Diptera</taxon>
        <taxon>Nematocera</taxon>
        <taxon>Culicoidea</taxon>
        <taxon>Culicidae</taxon>
        <taxon>Anophelinae</taxon>
        <taxon>Anopheles</taxon>
    </lineage>
</organism>
<dbReference type="Gene3D" id="3.40.50.11210">
    <property type="entry name" value="Rap/Ran-GAP"/>
    <property type="match status" value="1"/>
</dbReference>
<feature type="transmembrane region" description="Helical" evidence="3">
    <location>
        <begin position="2483"/>
        <end position="2508"/>
    </location>
</feature>
<feature type="compositionally biased region" description="Low complexity" evidence="2">
    <location>
        <begin position="967"/>
        <end position="1007"/>
    </location>
</feature>
<dbReference type="SUPFAM" id="SSF111347">
    <property type="entry name" value="Rap/Ran-GAP"/>
    <property type="match status" value="1"/>
</dbReference>
<evidence type="ECO:0000256" key="1">
    <source>
        <dbReference type="ARBA" id="ARBA00022468"/>
    </source>
</evidence>
<dbReference type="GO" id="GO:0033596">
    <property type="term" value="C:TSC1-TSC2 complex"/>
    <property type="evidence" value="ECO:0007669"/>
    <property type="project" value="InterPro"/>
</dbReference>
<dbReference type="InterPro" id="IPR016024">
    <property type="entry name" value="ARM-type_fold"/>
</dbReference>
<feature type="compositionally biased region" description="Low complexity" evidence="2">
    <location>
        <begin position="1148"/>
        <end position="1158"/>
    </location>
</feature>
<dbReference type="PANTHER" id="PTHR10063:SF0">
    <property type="entry name" value="TUBERIN"/>
    <property type="match status" value="1"/>
</dbReference>
<feature type="compositionally biased region" description="Low complexity" evidence="2">
    <location>
        <begin position="1236"/>
        <end position="1260"/>
    </location>
</feature>
<evidence type="ECO:0000313" key="5">
    <source>
        <dbReference type="EnsemblMetazoa" id="ACHR003364-PA"/>
    </source>
</evidence>
<dbReference type="Pfam" id="PF02145">
    <property type="entry name" value="Rap_GAP"/>
    <property type="match status" value="1"/>
</dbReference>
<feature type="compositionally biased region" description="Basic and acidic residues" evidence="2">
    <location>
        <begin position="1606"/>
        <end position="1615"/>
    </location>
</feature>
<feature type="compositionally biased region" description="Basic and acidic residues" evidence="2">
    <location>
        <begin position="1532"/>
        <end position="1541"/>
    </location>
</feature>
<reference evidence="5" key="2">
    <citation type="submission" date="2020-05" db="UniProtKB">
        <authorList>
            <consortium name="EnsemblMetazoa"/>
        </authorList>
    </citation>
    <scope>IDENTIFICATION</scope>
    <source>
        <strain evidence="5">ACHKN1017</strain>
    </source>
</reference>
<protein>
    <recommendedName>
        <fullName evidence="4">Rap-GAP domain-containing protein</fullName>
    </recommendedName>
</protein>
<dbReference type="Proteomes" id="UP000075881">
    <property type="component" value="Unassembled WGS sequence"/>
</dbReference>
<feature type="region of interest" description="Disordered" evidence="2">
    <location>
        <begin position="939"/>
        <end position="1010"/>
    </location>
</feature>
<evidence type="ECO:0000256" key="3">
    <source>
        <dbReference type="SAM" id="Phobius"/>
    </source>
</evidence>
<dbReference type="InterPro" id="IPR003913">
    <property type="entry name" value="Tuberin"/>
</dbReference>
<keyword evidence="3" id="KW-1133">Transmembrane helix</keyword>
<dbReference type="STRING" id="43041.A0A182JXY2"/>
<proteinExistence type="predicted"/>
<feature type="region of interest" description="Disordered" evidence="2">
    <location>
        <begin position="1754"/>
        <end position="1791"/>
    </location>
</feature>
<evidence type="ECO:0000256" key="2">
    <source>
        <dbReference type="SAM" id="MobiDB-lite"/>
    </source>
</evidence>
<dbReference type="FunFam" id="3.40.50.11210:FF:000007">
    <property type="entry name" value="Tuberous sclerosis 2"/>
    <property type="match status" value="1"/>
</dbReference>
<feature type="compositionally biased region" description="Acidic residues" evidence="2">
    <location>
        <begin position="1586"/>
        <end position="1605"/>
    </location>
</feature>
<accession>A0A182JXY2</accession>
<dbReference type="GO" id="GO:0005096">
    <property type="term" value="F:GTPase activator activity"/>
    <property type="evidence" value="ECO:0007669"/>
    <property type="project" value="UniProtKB-KW"/>
</dbReference>
<dbReference type="GO" id="GO:0030178">
    <property type="term" value="P:negative regulation of Wnt signaling pathway"/>
    <property type="evidence" value="ECO:0007669"/>
    <property type="project" value="TreeGrafter"/>
</dbReference>
<dbReference type="GO" id="GO:0051056">
    <property type="term" value="P:regulation of small GTPase mediated signal transduction"/>
    <property type="evidence" value="ECO:0007669"/>
    <property type="project" value="InterPro"/>
</dbReference>
<dbReference type="SUPFAM" id="SSF48371">
    <property type="entry name" value="ARM repeat"/>
    <property type="match status" value="1"/>
</dbReference>
<dbReference type="GO" id="GO:0051898">
    <property type="term" value="P:negative regulation of phosphatidylinositol 3-kinase/protein kinase B signal transduction"/>
    <property type="evidence" value="ECO:0007669"/>
    <property type="project" value="TreeGrafter"/>
</dbReference>
<dbReference type="Pfam" id="PF03542">
    <property type="entry name" value="Tuberin"/>
    <property type="match status" value="1"/>
</dbReference>
<dbReference type="GO" id="GO:0046627">
    <property type="term" value="P:negative regulation of insulin receptor signaling pathway"/>
    <property type="evidence" value="ECO:0007669"/>
    <property type="project" value="TreeGrafter"/>
</dbReference>
<dbReference type="Pfam" id="PF11864">
    <property type="entry name" value="DUF3384"/>
    <property type="match status" value="1"/>
</dbReference>
<name>A0A182JXY2_9DIPT</name>
<dbReference type="PRINTS" id="PR01431">
    <property type="entry name" value="TUBERIN"/>
</dbReference>
<dbReference type="InterPro" id="IPR035974">
    <property type="entry name" value="Rap/Ran-GAP_sf"/>
</dbReference>
<dbReference type="PANTHER" id="PTHR10063">
    <property type="entry name" value="TUBERIN"/>
    <property type="match status" value="1"/>
</dbReference>
<feature type="region of interest" description="Disordered" evidence="2">
    <location>
        <begin position="1210"/>
        <end position="1271"/>
    </location>
</feature>
<dbReference type="GO" id="GO:0005634">
    <property type="term" value="C:nucleus"/>
    <property type="evidence" value="ECO:0007669"/>
    <property type="project" value="InterPro"/>
</dbReference>
<feature type="compositionally biased region" description="Polar residues" evidence="2">
    <location>
        <begin position="1758"/>
        <end position="1773"/>
    </location>
</feature>
<feature type="compositionally biased region" description="Low complexity" evidence="2">
    <location>
        <begin position="2220"/>
        <end position="2248"/>
    </location>
</feature>
<feature type="compositionally biased region" description="Basic residues" evidence="2">
    <location>
        <begin position="1127"/>
        <end position="1142"/>
    </location>
</feature>
<reference evidence="6" key="1">
    <citation type="submission" date="2013-03" db="EMBL/GenBank/DDBJ databases">
        <title>The Genome Sequence of Anopheles christyi ACHKN1017.</title>
        <authorList>
            <consortium name="The Broad Institute Genomics Platform"/>
            <person name="Neafsey D.E."/>
            <person name="Besansky N."/>
            <person name="Walker B."/>
            <person name="Young S.K."/>
            <person name="Zeng Q."/>
            <person name="Gargeya S."/>
            <person name="Fitzgerald M."/>
            <person name="Haas B."/>
            <person name="Abouelleil A."/>
            <person name="Allen A.W."/>
            <person name="Alvarado L."/>
            <person name="Arachchi H.M."/>
            <person name="Berlin A.M."/>
            <person name="Chapman S.B."/>
            <person name="Gainer-Dewar J."/>
            <person name="Goldberg J."/>
            <person name="Griggs A."/>
            <person name="Gujja S."/>
            <person name="Hansen M."/>
            <person name="Howarth C."/>
            <person name="Imamovic A."/>
            <person name="Ireland A."/>
            <person name="Larimer J."/>
            <person name="McCowan C."/>
            <person name="Murphy C."/>
            <person name="Pearson M."/>
            <person name="Poon T.W."/>
            <person name="Priest M."/>
            <person name="Roberts A."/>
            <person name="Saif S."/>
            <person name="Shea T."/>
            <person name="Sisk P."/>
            <person name="Sykes S."/>
            <person name="Wortman J."/>
            <person name="Nusbaum C."/>
            <person name="Birren B."/>
        </authorList>
    </citation>
    <scope>NUCLEOTIDE SEQUENCE [LARGE SCALE GENOMIC DNA]</scope>
    <source>
        <strain evidence="6">ACHKN1017</strain>
    </source>
</reference>